<accession>A0A448ZMR7</accession>
<feature type="transmembrane region" description="Helical" evidence="7">
    <location>
        <begin position="236"/>
        <end position="260"/>
    </location>
</feature>
<feature type="region of interest" description="Disordered" evidence="6">
    <location>
        <begin position="44"/>
        <end position="73"/>
    </location>
</feature>
<dbReference type="PANTHER" id="PTHR10361">
    <property type="entry name" value="SODIUM-BILE ACID COTRANSPORTER"/>
    <property type="match status" value="1"/>
</dbReference>
<evidence type="ECO:0000256" key="4">
    <source>
        <dbReference type="ARBA" id="ARBA00022989"/>
    </source>
</evidence>
<protein>
    <submittedName>
        <fullName evidence="8">Uncharacterized protein</fullName>
    </submittedName>
</protein>
<feature type="transmembrane region" description="Helical" evidence="7">
    <location>
        <begin position="364"/>
        <end position="389"/>
    </location>
</feature>
<evidence type="ECO:0000256" key="5">
    <source>
        <dbReference type="ARBA" id="ARBA00023136"/>
    </source>
</evidence>
<dbReference type="InterPro" id="IPR002657">
    <property type="entry name" value="BilAc:Na_symport/Acr3"/>
</dbReference>
<dbReference type="Pfam" id="PF01758">
    <property type="entry name" value="SBF"/>
    <property type="match status" value="1"/>
</dbReference>
<sequence length="487" mass="49471">MRAAFWLWQRDTLFRDRDSRCVFGTLRWFRHKILAYTHNARRQAKVSNSGQNKTTNQQSNQPTSGQKGSILPDTTMAHRGLSSVAAQVLLLPMLLLLLCLGRGADGFATTRWRPGTRVAEPMAAAVARSPPVPFSPTTRSGARNLALCSSPPSGRESINGRESIKGGRLRRALSAFALLAPAWTLLAAVAATSHAEACSGTLGSLPVMQRAYALLMFVTGLGVSPSDVRRAAADRLVLGTNALLCFGAMPLLAVAVSAALSYPPAIARGLVLLGCVGGGQASNLFSLLAGGDVALSVVCTLSTTLLGVAATPLLVRCLMGTPVGVDGPGILRSIGGLVLVPLCAGSGLSGVLPPRTRTALSGVLPSLGVLATLVLVAGGSSGAAASLGGGSVVSLLAPSVLLAALGGALAMGVGGLLGLGEKSSRTLSIETLSKSPTLACVLALEHFPEGTEAVPAGAMVTLAVVGALVASAWSLADAKAARDQKGE</sequence>
<feature type="transmembrane region" description="Helical" evidence="7">
    <location>
        <begin position="266"/>
        <end position="286"/>
    </location>
</feature>
<proteinExistence type="inferred from homology"/>
<evidence type="ECO:0000256" key="2">
    <source>
        <dbReference type="ARBA" id="ARBA00006528"/>
    </source>
</evidence>
<dbReference type="OrthoDB" id="203097at2759"/>
<reference evidence="8 9" key="1">
    <citation type="submission" date="2019-01" db="EMBL/GenBank/DDBJ databases">
        <authorList>
            <person name="Ferrante I. M."/>
        </authorList>
    </citation>
    <scope>NUCLEOTIDE SEQUENCE [LARGE SCALE GENOMIC DNA]</scope>
    <source>
        <strain evidence="8 9">B856</strain>
    </source>
</reference>
<dbReference type="InterPro" id="IPR038770">
    <property type="entry name" value="Na+/solute_symporter_sf"/>
</dbReference>
<evidence type="ECO:0000256" key="3">
    <source>
        <dbReference type="ARBA" id="ARBA00022692"/>
    </source>
</evidence>
<dbReference type="Gene3D" id="1.20.1530.20">
    <property type="match status" value="1"/>
</dbReference>
<evidence type="ECO:0000256" key="1">
    <source>
        <dbReference type="ARBA" id="ARBA00004141"/>
    </source>
</evidence>
<keyword evidence="9" id="KW-1185">Reference proteome</keyword>
<evidence type="ECO:0000256" key="6">
    <source>
        <dbReference type="SAM" id="MobiDB-lite"/>
    </source>
</evidence>
<keyword evidence="4 7" id="KW-1133">Transmembrane helix</keyword>
<feature type="transmembrane region" description="Helical" evidence="7">
    <location>
        <begin position="334"/>
        <end position="352"/>
    </location>
</feature>
<feature type="compositionally biased region" description="Polar residues" evidence="6">
    <location>
        <begin position="45"/>
        <end position="67"/>
    </location>
</feature>
<dbReference type="EMBL" id="CAACVS010000531">
    <property type="protein sequence ID" value="VEU43293.1"/>
    <property type="molecule type" value="Genomic_DNA"/>
</dbReference>
<gene>
    <name evidence="8" type="ORF">PSNMU_V1.4_AUG-EV-PASAV3_0103450</name>
</gene>
<keyword evidence="3 7" id="KW-0812">Transmembrane</keyword>
<organism evidence="8 9">
    <name type="scientific">Pseudo-nitzschia multistriata</name>
    <dbReference type="NCBI Taxonomy" id="183589"/>
    <lineage>
        <taxon>Eukaryota</taxon>
        <taxon>Sar</taxon>
        <taxon>Stramenopiles</taxon>
        <taxon>Ochrophyta</taxon>
        <taxon>Bacillariophyta</taxon>
        <taxon>Bacillariophyceae</taxon>
        <taxon>Bacillariophycidae</taxon>
        <taxon>Bacillariales</taxon>
        <taxon>Bacillariaceae</taxon>
        <taxon>Pseudo-nitzschia</taxon>
    </lineage>
</organism>
<keyword evidence="5 7" id="KW-0472">Membrane</keyword>
<evidence type="ECO:0000313" key="8">
    <source>
        <dbReference type="EMBL" id="VEU43293.1"/>
    </source>
</evidence>
<dbReference type="AlphaFoldDB" id="A0A448ZMR7"/>
<dbReference type="InterPro" id="IPR004710">
    <property type="entry name" value="Bilac:Na_transpt"/>
</dbReference>
<feature type="transmembrane region" description="Helical" evidence="7">
    <location>
        <begin position="173"/>
        <end position="195"/>
    </location>
</feature>
<dbReference type="Proteomes" id="UP000291116">
    <property type="component" value="Unassembled WGS sequence"/>
</dbReference>
<feature type="transmembrane region" description="Helical" evidence="7">
    <location>
        <begin position="395"/>
        <end position="419"/>
    </location>
</feature>
<evidence type="ECO:0000256" key="7">
    <source>
        <dbReference type="SAM" id="Phobius"/>
    </source>
</evidence>
<comment type="subcellular location">
    <subcellularLocation>
        <location evidence="1">Membrane</location>
        <topology evidence="1">Multi-pass membrane protein</topology>
    </subcellularLocation>
</comment>
<dbReference type="PANTHER" id="PTHR10361:SF30">
    <property type="entry name" value="SODIUM_METABOLITE COTRANSPORTER BASS6, CHLOROPLASTIC-RELATED"/>
    <property type="match status" value="1"/>
</dbReference>
<feature type="region of interest" description="Disordered" evidence="6">
    <location>
        <begin position="128"/>
        <end position="161"/>
    </location>
</feature>
<feature type="transmembrane region" description="Helical" evidence="7">
    <location>
        <begin position="293"/>
        <end position="314"/>
    </location>
</feature>
<comment type="similarity">
    <text evidence="2">Belongs to the bile acid:sodium symporter (BASS) (TC 2.A.28) family.</text>
</comment>
<name>A0A448ZMR7_9STRA</name>
<feature type="transmembrane region" description="Helical" evidence="7">
    <location>
        <begin position="207"/>
        <end position="224"/>
    </location>
</feature>
<evidence type="ECO:0000313" key="9">
    <source>
        <dbReference type="Proteomes" id="UP000291116"/>
    </source>
</evidence>
<dbReference type="GO" id="GO:0016020">
    <property type="term" value="C:membrane"/>
    <property type="evidence" value="ECO:0007669"/>
    <property type="project" value="UniProtKB-SubCell"/>
</dbReference>